<dbReference type="Gene3D" id="3.40.47.10">
    <property type="match status" value="1"/>
</dbReference>
<dbReference type="PANTHER" id="PTHR11712">
    <property type="entry name" value="POLYKETIDE SYNTHASE-RELATED"/>
    <property type="match status" value="1"/>
</dbReference>
<accession>A0ABQ2V503</accession>
<dbReference type="InterPro" id="IPR000794">
    <property type="entry name" value="Beta-ketoacyl_synthase"/>
</dbReference>
<dbReference type="InterPro" id="IPR014030">
    <property type="entry name" value="Ketoacyl_synth_N"/>
</dbReference>
<dbReference type="EMBL" id="BMRP01000010">
    <property type="protein sequence ID" value="GGU65152.1"/>
    <property type="molecule type" value="Genomic_DNA"/>
</dbReference>
<reference evidence="6" key="1">
    <citation type="journal article" date="2019" name="Int. J. Syst. Evol. Microbiol.">
        <title>The Global Catalogue of Microorganisms (GCM) 10K type strain sequencing project: providing services to taxonomists for standard genome sequencing and annotation.</title>
        <authorList>
            <consortium name="The Broad Institute Genomics Platform"/>
            <consortium name="The Broad Institute Genome Sequencing Center for Infectious Disease"/>
            <person name="Wu L."/>
            <person name="Ma J."/>
        </authorList>
    </citation>
    <scope>NUCLEOTIDE SEQUENCE [LARGE SCALE GENOMIC DNA]</scope>
    <source>
        <strain evidence="6">JCM 3399</strain>
    </source>
</reference>
<organism evidence="5 6">
    <name type="scientific">Streptomyces albospinus</name>
    <dbReference type="NCBI Taxonomy" id="285515"/>
    <lineage>
        <taxon>Bacteria</taxon>
        <taxon>Bacillati</taxon>
        <taxon>Actinomycetota</taxon>
        <taxon>Actinomycetes</taxon>
        <taxon>Kitasatosporales</taxon>
        <taxon>Streptomycetaceae</taxon>
        <taxon>Streptomyces</taxon>
    </lineage>
</organism>
<dbReference type="SUPFAM" id="SSF53901">
    <property type="entry name" value="Thiolase-like"/>
    <property type="match status" value="2"/>
</dbReference>
<name>A0ABQ2V503_9ACTN</name>
<dbReference type="InterPro" id="IPR016039">
    <property type="entry name" value="Thiolase-like"/>
</dbReference>
<dbReference type="Pfam" id="PF02801">
    <property type="entry name" value="Ketoacyl-synt_C"/>
    <property type="match status" value="1"/>
</dbReference>
<comment type="similarity">
    <text evidence="1 3">Belongs to the thiolase-like superfamily. Beta-ketoacyl-ACP synthases family.</text>
</comment>
<evidence type="ECO:0000259" key="4">
    <source>
        <dbReference type="PROSITE" id="PS52004"/>
    </source>
</evidence>
<keyword evidence="2 3" id="KW-0808">Transferase</keyword>
<sequence length="369" mass="38141">MVTGLAVLSGFGRGTEPLLKQAFDGAHAFHPVRRFGTRSDHHGIAAVYEDAGPLLDELATAIDLACSTAGLDSPRHGTTPLYLAVQQDHEEYRRNTVDPHTGGARRSASVLAERCGLSAKRVYTNACTASSTAVAEAASAIAHGDTDRAVVASGYLVDPDGYGIFAAGAMSDDGHIRPFSAHRRGLLLGDAVGAIVLESQDAAQRSAAQPLARLAGWARTGDAYHMCRPHPDGTGMARAITTALTRAGVAPDAVDYVNAHGTGTVHNDAAESAALHRALGTHASQVAVSSTKSVHGHALEAAGMLELIITVLALDQGRLPVNAGFLEADDACTLNLVLNPPQTTTTPRYALSLNAAFGGANTALVVAQP</sequence>
<dbReference type="InterPro" id="IPR014031">
    <property type="entry name" value="Ketoacyl_synth_C"/>
</dbReference>
<protein>
    <recommendedName>
        <fullName evidence="4">Ketosynthase family 3 (KS3) domain-containing protein</fullName>
    </recommendedName>
</protein>
<keyword evidence="6" id="KW-1185">Reference proteome</keyword>
<feature type="domain" description="Ketosynthase family 3 (KS3)" evidence="4">
    <location>
        <begin position="1"/>
        <end position="368"/>
    </location>
</feature>
<evidence type="ECO:0000313" key="5">
    <source>
        <dbReference type="EMBL" id="GGU65152.1"/>
    </source>
</evidence>
<dbReference type="Pfam" id="PF00109">
    <property type="entry name" value="ketoacyl-synt"/>
    <property type="match status" value="1"/>
</dbReference>
<proteinExistence type="inferred from homology"/>
<evidence type="ECO:0000256" key="3">
    <source>
        <dbReference type="RuleBase" id="RU003694"/>
    </source>
</evidence>
<evidence type="ECO:0000313" key="6">
    <source>
        <dbReference type="Proteomes" id="UP000654471"/>
    </source>
</evidence>
<evidence type="ECO:0000256" key="2">
    <source>
        <dbReference type="ARBA" id="ARBA00022679"/>
    </source>
</evidence>
<dbReference type="SMART" id="SM00825">
    <property type="entry name" value="PKS_KS"/>
    <property type="match status" value="1"/>
</dbReference>
<comment type="caution">
    <text evidence="5">The sequence shown here is derived from an EMBL/GenBank/DDBJ whole genome shotgun (WGS) entry which is preliminary data.</text>
</comment>
<dbReference type="InterPro" id="IPR020841">
    <property type="entry name" value="PKS_Beta-ketoAc_synthase_dom"/>
</dbReference>
<gene>
    <name evidence="5" type="ORF">GCM10010211_32830</name>
</gene>
<dbReference type="PROSITE" id="PS52004">
    <property type="entry name" value="KS3_2"/>
    <property type="match status" value="1"/>
</dbReference>
<dbReference type="Proteomes" id="UP000654471">
    <property type="component" value="Unassembled WGS sequence"/>
</dbReference>
<dbReference type="PANTHER" id="PTHR11712:SF336">
    <property type="entry name" value="3-OXOACYL-[ACYL-CARRIER-PROTEIN] SYNTHASE, MITOCHONDRIAL"/>
    <property type="match status" value="1"/>
</dbReference>
<evidence type="ECO:0000256" key="1">
    <source>
        <dbReference type="ARBA" id="ARBA00008467"/>
    </source>
</evidence>